<dbReference type="EMBL" id="DPIY01000006">
    <property type="protein sequence ID" value="HCT56811.1"/>
    <property type="molecule type" value="Genomic_DNA"/>
</dbReference>
<dbReference type="SMART" id="SM00448">
    <property type="entry name" value="REC"/>
    <property type="match status" value="1"/>
</dbReference>
<evidence type="ECO:0000313" key="5">
    <source>
        <dbReference type="Proteomes" id="UP000264071"/>
    </source>
</evidence>
<dbReference type="PANTHER" id="PTHR44591:SF3">
    <property type="entry name" value="RESPONSE REGULATORY DOMAIN-CONTAINING PROTEIN"/>
    <property type="match status" value="1"/>
</dbReference>
<protein>
    <submittedName>
        <fullName evidence="4">Response regulator</fullName>
    </submittedName>
</protein>
<sequence>MHGSCLHAGPDHVIAGFPHNTRMPPTEIRALVIDDNQDVRDSMVMVLELMGCHAMALSSAEEALPFLTEEQPVDAPIHIAFVDVSLLGMSGYELARIVRARHVPRKAMLIAMTGWGAERDRERALSEGFDAHVVKPLDMTRLSSLLDAVRPR</sequence>
<name>A0A3D4V6T0_9BACT</name>
<dbReference type="InterPro" id="IPR011006">
    <property type="entry name" value="CheY-like_superfamily"/>
</dbReference>
<dbReference type="Gene3D" id="3.40.50.2300">
    <property type="match status" value="1"/>
</dbReference>
<evidence type="ECO:0000256" key="2">
    <source>
        <dbReference type="PROSITE-ProRule" id="PRU00169"/>
    </source>
</evidence>
<dbReference type="PANTHER" id="PTHR44591">
    <property type="entry name" value="STRESS RESPONSE REGULATOR PROTEIN 1"/>
    <property type="match status" value="1"/>
</dbReference>
<keyword evidence="1 2" id="KW-0597">Phosphoprotein</keyword>
<dbReference type="Proteomes" id="UP000264071">
    <property type="component" value="Unassembled WGS sequence"/>
</dbReference>
<evidence type="ECO:0000256" key="1">
    <source>
        <dbReference type="ARBA" id="ARBA00022553"/>
    </source>
</evidence>
<organism evidence="4 5">
    <name type="scientific">Gemmatimonas aurantiaca</name>
    <dbReference type="NCBI Taxonomy" id="173480"/>
    <lineage>
        <taxon>Bacteria</taxon>
        <taxon>Pseudomonadati</taxon>
        <taxon>Gemmatimonadota</taxon>
        <taxon>Gemmatimonadia</taxon>
        <taxon>Gemmatimonadales</taxon>
        <taxon>Gemmatimonadaceae</taxon>
        <taxon>Gemmatimonas</taxon>
    </lineage>
</organism>
<dbReference type="GO" id="GO:0000160">
    <property type="term" value="P:phosphorelay signal transduction system"/>
    <property type="evidence" value="ECO:0007669"/>
    <property type="project" value="InterPro"/>
</dbReference>
<feature type="modified residue" description="4-aspartylphosphate" evidence="2">
    <location>
        <position position="83"/>
    </location>
</feature>
<dbReference type="InterPro" id="IPR050595">
    <property type="entry name" value="Bact_response_regulator"/>
</dbReference>
<dbReference type="InterPro" id="IPR001789">
    <property type="entry name" value="Sig_transdc_resp-reg_receiver"/>
</dbReference>
<accession>A0A3D4V6T0</accession>
<comment type="caution">
    <text evidence="4">The sequence shown here is derived from an EMBL/GenBank/DDBJ whole genome shotgun (WGS) entry which is preliminary data.</text>
</comment>
<dbReference type="SUPFAM" id="SSF52172">
    <property type="entry name" value="CheY-like"/>
    <property type="match status" value="1"/>
</dbReference>
<dbReference type="Pfam" id="PF00072">
    <property type="entry name" value="Response_reg"/>
    <property type="match status" value="1"/>
</dbReference>
<feature type="domain" description="Response regulatory" evidence="3">
    <location>
        <begin position="29"/>
        <end position="150"/>
    </location>
</feature>
<evidence type="ECO:0000313" key="4">
    <source>
        <dbReference type="EMBL" id="HCT56811.1"/>
    </source>
</evidence>
<proteinExistence type="predicted"/>
<evidence type="ECO:0000259" key="3">
    <source>
        <dbReference type="PROSITE" id="PS50110"/>
    </source>
</evidence>
<dbReference type="PROSITE" id="PS50110">
    <property type="entry name" value="RESPONSE_REGULATORY"/>
    <property type="match status" value="1"/>
</dbReference>
<dbReference type="AlphaFoldDB" id="A0A3D4V6T0"/>
<gene>
    <name evidence="4" type="ORF">DGD08_06315</name>
</gene>
<reference evidence="4 5" key="1">
    <citation type="journal article" date="2018" name="Nat. Biotechnol.">
        <title>A standardized bacterial taxonomy based on genome phylogeny substantially revises the tree of life.</title>
        <authorList>
            <person name="Parks D.H."/>
            <person name="Chuvochina M."/>
            <person name="Waite D.W."/>
            <person name="Rinke C."/>
            <person name="Skarshewski A."/>
            <person name="Chaumeil P.A."/>
            <person name="Hugenholtz P."/>
        </authorList>
    </citation>
    <scope>NUCLEOTIDE SEQUENCE [LARGE SCALE GENOMIC DNA]</scope>
    <source>
        <strain evidence="4">UBA8844</strain>
    </source>
</reference>